<feature type="compositionally biased region" description="Polar residues" evidence="1">
    <location>
        <begin position="94"/>
        <end position="127"/>
    </location>
</feature>
<evidence type="ECO:0008006" key="5">
    <source>
        <dbReference type="Google" id="ProtNLM"/>
    </source>
</evidence>
<feature type="region of interest" description="Disordered" evidence="1">
    <location>
        <begin position="28"/>
        <end position="187"/>
    </location>
</feature>
<comment type="caution">
    <text evidence="3">The sequence shown here is derived from an EMBL/GenBank/DDBJ whole genome shotgun (WGS) entry which is preliminary data.</text>
</comment>
<gene>
    <name evidence="3" type="ORF">BASA50_006032</name>
</gene>
<feature type="compositionally biased region" description="Basic and acidic residues" evidence="1">
    <location>
        <begin position="157"/>
        <end position="169"/>
    </location>
</feature>
<dbReference type="EMBL" id="JAFCIX010000312">
    <property type="protein sequence ID" value="KAH6595239.1"/>
    <property type="molecule type" value="Genomic_DNA"/>
</dbReference>
<feature type="compositionally biased region" description="Polar residues" evidence="1">
    <location>
        <begin position="171"/>
        <end position="182"/>
    </location>
</feature>
<evidence type="ECO:0000256" key="1">
    <source>
        <dbReference type="SAM" id="MobiDB-lite"/>
    </source>
</evidence>
<keyword evidence="4" id="KW-1185">Reference proteome</keyword>
<organism evidence="3 4">
    <name type="scientific">Batrachochytrium salamandrivorans</name>
    <dbReference type="NCBI Taxonomy" id="1357716"/>
    <lineage>
        <taxon>Eukaryota</taxon>
        <taxon>Fungi</taxon>
        <taxon>Fungi incertae sedis</taxon>
        <taxon>Chytridiomycota</taxon>
        <taxon>Chytridiomycota incertae sedis</taxon>
        <taxon>Chytridiomycetes</taxon>
        <taxon>Rhizophydiales</taxon>
        <taxon>Rhizophydiales incertae sedis</taxon>
        <taxon>Batrachochytrium</taxon>
    </lineage>
</organism>
<accession>A0ABQ8FB57</accession>
<sequence length="242" mass="26063">MIYISYARIAIIVALMSASVAMPIAQDPTSVRLEKRVPQDDIEDVSDSPQPPRRPKAEPPLPGWTRQSTHSSQVSSSQAARPISRLDRRPLSRQGGSSQIESSPGSNSESDMQNEQDPANSHASQGASEDDEMSSPGSSTGGSHGTLPKGATLKSQSKLDCRGDLEKALADSSSETDATGRSQVPRVQARKLYISRFGVVSLVETPGSRENPTSDKAYLKLLSTLSRDERTEWGLKPKSMLS</sequence>
<evidence type="ECO:0000256" key="2">
    <source>
        <dbReference type="SAM" id="SignalP"/>
    </source>
</evidence>
<keyword evidence="2" id="KW-0732">Signal</keyword>
<feature type="signal peptide" evidence="2">
    <location>
        <begin position="1"/>
        <end position="21"/>
    </location>
</feature>
<name>A0ABQ8FB57_9FUNG</name>
<feature type="compositionally biased region" description="Low complexity" evidence="1">
    <location>
        <begin position="67"/>
        <end position="78"/>
    </location>
</feature>
<proteinExistence type="predicted"/>
<evidence type="ECO:0000313" key="4">
    <source>
        <dbReference type="Proteomes" id="UP001648503"/>
    </source>
</evidence>
<protein>
    <recommendedName>
        <fullName evidence="5">RxLR effector protein</fullName>
    </recommendedName>
</protein>
<evidence type="ECO:0000313" key="3">
    <source>
        <dbReference type="EMBL" id="KAH6595239.1"/>
    </source>
</evidence>
<dbReference type="Proteomes" id="UP001648503">
    <property type="component" value="Unassembled WGS sequence"/>
</dbReference>
<feature type="chain" id="PRO_5045278203" description="RxLR effector protein" evidence="2">
    <location>
        <begin position="22"/>
        <end position="242"/>
    </location>
</feature>
<reference evidence="3 4" key="1">
    <citation type="submission" date="2021-02" db="EMBL/GenBank/DDBJ databases">
        <title>Variation within the Batrachochytrium salamandrivorans European outbreak.</title>
        <authorList>
            <person name="Kelly M."/>
            <person name="Pasmans F."/>
            <person name="Shea T.P."/>
            <person name="Munoz J.F."/>
            <person name="Carranza S."/>
            <person name="Cuomo C.A."/>
            <person name="Martel A."/>
        </authorList>
    </citation>
    <scope>NUCLEOTIDE SEQUENCE [LARGE SCALE GENOMIC DNA]</scope>
    <source>
        <strain evidence="3 4">AMFP18/2</strain>
    </source>
</reference>